<dbReference type="Proteomes" id="UP000297245">
    <property type="component" value="Unassembled WGS sequence"/>
</dbReference>
<feature type="compositionally biased region" description="Low complexity" evidence="1">
    <location>
        <begin position="44"/>
        <end position="56"/>
    </location>
</feature>
<keyword evidence="2" id="KW-0472">Membrane</keyword>
<proteinExistence type="predicted"/>
<keyword evidence="4" id="KW-1185">Reference proteome</keyword>
<reference evidence="3 4" key="1">
    <citation type="journal article" date="2019" name="Nat. Ecol. Evol.">
        <title>Megaphylogeny resolves global patterns of mushroom evolution.</title>
        <authorList>
            <person name="Varga T."/>
            <person name="Krizsan K."/>
            <person name="Foldi C."/>
            <person name="Dima B."/>
            <person name="Sanchez-Garcia M."/>
            <person name="Sanchez-Ramirez S."/>
            <person name="Szollosi G.J."/>
            <person name="Szarkandi J.G."/>
            <person name="Papp V."/>
            <person name="Albert L."/>
            <person name="Andreopoulos W."/>
            <person name="Angelini C."/>
            <person name="Antonin V."/>
            <person name="Barry K.W."/>
            <person name="Bougher N.L."/>
            <person name="Buchanan P."/>
            <person name="Buyck B."/>
            <person name="Bense V."/>
            <person name="Catcheside P."/>
            <person name="Chovatia M."/>
            <person name="Cooper J."/>
            <person name="Damon W."/>
            <person name="Desjardin D."/>
            <person name="Finy P."/>
            <person name="Geml J."/>
            <person name="Haridas S."/>
            <person name="Hughes K."/>
            <person name="Justo A."/>
            <person name="Karasinski D."/>
            <person name="Kautmanova I."/>
            <person name="Kiss B."/>
            <person name="Kocsube S."/>
            <person name="Kotiranta H."/>
            <person name="LaButti K.M."/>
            <person name="Lechner B.E."/>
            <person name="Liimatainen K."/>
            <person name="Lipzen A."/>
            <person name="Lukacs Z."/>
            <person name="Mihaltcheva S."/>
            <person name="Morgado L.N."/>
            <person name="Niskanen T."/>
            <person name="Noordeloos M.E."/>
            <person name="Ohm R.A."/>
            <person name="Ortiz-Santana B."/>
            <person name="Ovrebo C."/>
            <person name="Racz N."/>
            <person name="Riley R."/>
            <person name="Savchenko A."/>
            <person name="Shiryaev A."/>
            <person name="Soop K."/>
            <person name="Spirin V."/>
            <person name="Szebenyi C."/>
            <person name="Tomsovsky M."/>
            <person name="Tulloss R.E."/>
            <person name="Uehling J."/>
            <person name="Grigoriev I.V."/>
            <person name="Vagvolgyi C."/>
            <person name="Papp T."/>
            <person name="Martin F.M."/>
            <person name="Miettinen O."/>
            <person name="Hibbett D.S."/>
            <person name="Nagy L.G."/>
        </authorList>
    </citation>
    <scope>NUCLEOTIDE SEQUENCE [LARGE SCALE GENOMIC DNA]</scope>
    <source>
        <strain evidence="3 4">CBS 962.96</strain>
    </source>
</reference>
<evidence type="ECO:0000313" key="3">
    <source>
        <dbReference type="EMBL" id="THV07467.1"/>
    </source>
</evidence>
<feature type="transmembrane region" description="Helical" evidence="2">
    <location>
        <begin position="154"/>
        <end position="181"/>
    </location>
</feature>
<organism evidence="3 4">
    <name type="scientific">Dendrothele bispora (strain CBS 962.96)</name>
    <dbReference type="NCBI Taxonomy" id="1314807"/>
    <lineage>
        <taxon>Eukaryota</taxon>
        <taxon>Fungi</taxon>
        <taxon>Dikarya</taxon>
        <taxon>Basidiomycota</taxon>
        <taxon>Agaricomycotina</taxon>
        <taxon>Agaricomycetes</taxon>
        <taxon>Agaricomycetidae</taxon>
        <taxon>Agaricales</taxon>
        <taxon>Agaricales incertae sedis</taxon>
        <taxon>Dendrothele</taxon>
    </lineage>
</organism>
<feature type="compositionally biased region" description="Low complexity" evidence="1">
    <location>
        <begin position="66"/>
        <end position="87"/>
    </location>
</feature>
<dbReference type="EMBL" id="ML179037">
    <property type="protein sequence ID" value="THV07467.1"/>
    <property type="molecule type" value="Genomic_DNA"/>
</dbReference>
<name>A0A4S8MVZ2_DENBC</name>
<keyword evidence="2" id="KW-1133">Transmembrane helix</keyword>
<sequence>MRIPIFVLFICSRATSYPFSNTRDALLPRVFPSLLQGPGFQDASDTPTSISSSSTSKPNVLDPTHLLRPSSSSSTAGSSSLSSKKSAPLSSLLSTTPALSHSIIGSPKPMQSPSTAFPSSVILPSTTYSYVPASPTFAKESSAMSRGEASQWKVIGIGVITVVTLTALVLLTIFFDSWWGLLCGLCGRKRDGEGTEDMIPDWEKRSWEFKLASEDGHRYPAHGITTQSQTYTQEKSMFPHEPSPFSYDPAFPSQWPTIWTPTPQPPAYQPTLDPHPLEPIYRRPSIRNPIAKSPGLLPYD</sequence>
<accession>A0A4S8MVZ2</accession>
<evidence type="ECO:0000313" key="4">
    <source>
        <dbReference type="Proteomes" id="UP000297245"/>
    </source>
</evidence>
<gene>
    <name evidence="3" type="ORF">K435DRAFT_772399</name>
</gene>
<feature type="region of interest" description="Disordered" evidence="1">
    <location>
        <begin position="38"/>
        <end position="87"/>
    </location>
</feature>
<dbReference type="OrthoDB" id="3266475at2759"/>
<evidence type="ECO:0000256" key="2">
    <source>
        <dbReference type="SAM" id="Phobius"/>
    </source>
</evidence>
<dbReference type="AlphaFoldDB" id="A0A4S8MVZ2"/>
<protein>
    <submittedName>
        <fullName evidence="3">Uncharacterized protein</fullName>
    </submittedName>
</protein>
<evidence type="ECO:0000256" key="1">
    <source>
        <dbReference type="SAM" id="MobiDB-lite"/>
    </source>
</evidence>
<keyword evidence="2" id="KW-0812">Transmembrane</keyword>